<dbReference type="Pfam" id="PF23743">
    <property type="entry name" value="Beta-prop_BBS7"/>
    <property type="match status" value="1"/>
</dbReference>
<dbReference type="Pfam" id="PF23349">
    <property type="entry name" value="BBS7_hp"/>
    <property type="match status" value="1"/>
</dbReference>
<keyword evidence="7" id="KW-1185">Reference proteome</keyword>
<evidence type="ECO:0008006" key="8">
    <source>
        <dbReference type="Google" id="ProtNLM"/>
    </source>
</evidence>
<dbReference type="PANTHER" id="PTHR16074">
    <property type="entry name" value="BARDET-BIEDL SYNDROME 7 PROTEIN"/>
    <property type="match status" value="1"/>
</dbReference>
<dbReference type="AlphaFoldDB" id="A0AAD7UDQ7"/>
<reference evidence="6" key="1">
    <citation type="submission" date="2023-01" db="EMBL/GenBank/DDBJ databases">
        <title>Metagenome sequencing of chrysophaentin producing Chrysophaeum taylorii.</title>
        <authorList>
            <person name="Davison J."/>
            <person name="Bewley C."/>
        </authorList>
    </citation>
    <scope>NUCLEOTIDE SEQUENCE</scope>
    <source>
        <strain evidence="6">NIES-1699</strain>
    </source>
</reference>
<evidence type="ECO:0000313" key="7">
    <source>
        <dbReference type="Proteomes" id="UP001230188"/>
    </source>
</evidence>
<accession>A0AAD7UDQ7</accession>
<dbReference type="GO" id="GO:0060271">
    <property type="term" value="P:cilium assembly"/>
    <property type="evidence" value="ECO:0007669"/>
    <property type="project" value="TreeGrafter"/>
</dbReference>
<feature type="domain" description="BBS7 GAE" evidence="3">
    <location>
        <begin position="397"/>
        <end position="510"/>
    </location>
</feature>
<dbReference type="GO" id="GO:0005930">
    <property type="term" value="C:axoneme"/>
    <property type="evidence" value="ECO:0007669"/>
    <property type="project" value="TreeGrafter"/>
</dbReference>
<dbReference type="Pfam" id="PF23361">
    <property type="entry name" value="BBS7_pf"/>
    <property type="match status" value="1"/>
</dbReference>
<evidence type="ECO:0000259" key="5">
    <source>
        <dbReference type="Pfam" id="PF23743"/>
    </source>
</evidence>
<organism evidence="6 7">
    <name type="scientific">Chrysophaeum taylorii</name>
    <dbReference type="NCBI Taxonomy" id="2483200"/>
    <lineage>
        <taxon>Eukaryota</taxon>
        <taxon>Sar</taxon>
        <taxon>Stramenopiles</taxon>
        <taxon>Ochrophyta</taxon>
        <taxon>Pelagophyceae</taxon>
        <taxon>Pelagomonadales</taxon>
        <taxon>Pelagomonadaceae</taxon>
        <taxon>Chrysophaeum</taxon>
    </lineage>
</organism>
<dbReference type="InterPro" id="IPR056334">
    <property type="entry name" value="BBS7_GAE_dom"/>
</dbReference>
<feature type="region of interest" description="Disordered" evidence="1">
    <location>
        <begin position="329"/>
        <end position="372"/>
    </location>
</feature>
<evidence type="ECO:0000259" key="4">
    <source>
        <dbReference type="Pfam" id="PF23361"/>
    </source>
</evidence>
<feature type="domain" description="BBS7 helical hairpin" evidence="2">
    <location>
        <begin position="637"/>
        <end position="751"/>
    </location>
</feature>
<dbReference type="InterPro" id="IPR056335">
    <property type="entry name" value="BBS7_hairpin"/>
</dbReference>
<comment type="caution">
    <text evidence="6">The sequence shown here is derived from an EMBL/GenBank/DDBJ whole genome shotgun (WGS) entry which is preliminary data.</text>
</comment>
<proteinExistence type="predicted"/>
<feature type="compositionally biased region" description="Basic and acidic residues" evidence="1">
    <location>
        <begin position="355"/>
        <end position="372"/>
    </location>
</feature>
<dbReference type="PANTHER" id="PTHR16074:SF4">
    <property type="entry name" value="BARDET-BIEDL SYNDROME 7 PROTEIN"/>
    <property type="match status" value="1"/>
</dbReference>
<feature type="domain" description="BBS7 beta-propeller" evidence="5">
    <location>
        <begin position="26"/>
        <end position="328"/>
    </location>
</feature>
<dbReference type="Proteomes" id="UP001230188">
    <property type="component" value="Unassembled WGS sequence"/>
</dbReference>
<dbReference type="InterPro" id="IPR056332">
    <property type="entry name" value="Beta-prop_BBS7"/>
</dbReference>
<dbReference type="GO" id="GO:0036064">
    <property type="term" value="C:ciliary basal body"/>
    <property type="evidence" value="ECO:0007669"/>
    <property type="project" value="TreeGrafter"/>
</dbReference>
<dbReference type="GO" id="GO:0034464">
    <property type="term" value="C:BBSome"/>
    <property type="evidence" value="ECO:0007669"/>
    <property type="project" value="TreeGrafter"/>
</dbReference>
<protein>
    <recommendedName>
        <fullName evidence="8">Bardet-Biedl syndrome 7 protein</fullName>
    </recommendedName>
</protein>
<sequence>MDLERLELSQVGTVSHRHTMRLVAGKPGGKQRVVVGDDLGCVACLELKRGEAVVVFKQTLGGEGVTAVATGSGGGAKGDRIFVAQGQTIVGLQRKGKQFFKMESSLVEPICHVSVDEHHLFTGCEYVYTKYDNGKDDAFYMCHDRIGAMAVGPRLSGGPHLVLLGCRDHVVRVVRGSDLVFQQRFEDSPVTALKVFPSAMTDDDDDDDERRREPCFDVAFGAESGRVGAMRVFEDRARVSWAIDDDGGRSRATCVDVARFFQGDGVDIVCGRADGRVQVVHRAAGVANVVFQASLSEAIQSLECGSVVAAATTDIVCCTFAGTLVAFSPEHHHSSSSPRPTTEHSFSLTAPLSPRADDSPRETTENKIARLQHDVDRLEVEVETARRRAASQSPTVPRLEPRAEMRLDPENACYVITLELPVPIELVVFKSSVRVELVECSTALVSRPRPERRHETSKQPVAFVCVFRCQDEANALSFKLRTVEGEPGTATAMVVARGTPGTKSAQVARFDVKALSLHRRVRATRADDRPTNRLAFQGDFSAQMFHDWLGACLPEVPPRPQPYEEGEEKDDDAEQALDYRMCFRNVYTAGTLECDYADGEARVRSDSLSAIAILKEHVSKEAVRLRVSVRDTVTVDDATIPHFLKLIDHKLKAQVDLARRAMLLDAVNEIYTSEEDPDQWISEEYAYIHANAANIRKDLDNSETALDYLVGIVTDFFVDRLKFAGIDARHKIPQLEALVRKHDFDSTLAFFDPSLHRS</sequence>
<feature type="compositionally biased region" description="Low complexity" evidence="1">
    <location>
        <begin position="335"/>
        <end position="345"/>
    </location>
</feature>
<dbReference type="EMBL" id="JAQMWT010000358">
    <property type="protein sequence ID" value="KAJ8603288.1"/>
    <property type="molecule type" value="Genomic_DNA"/>
</dbReference>
<name>A0AAD7UDQ7_9STRA</name>
<evidence type="ECO:0000259" key="2">
    <source>
        <dbReference type="Pfam" id="PF23349"/>
    </source>
</evidence>
<dbReference type="InterPro" id="IPR011047">
    <property type="entry name" value="Quinoprotein_ADH-like_sf"/>
</dbReference>
<evidence type="ECO:0000313" key="6">
    <source>
        <dbReference type="EMBL" id="KAJ8603288.1"/>
    </source>
</evidence>
<dbReference type="SUPFAM" id="SSF50998">
    <property type="entry name" value="Quinoprotein alcohol dehydrogenase-like"/>
    <property type="match status" value="1"/>
</dbReference>
<dbReference type="GO" id="GO:0016020">
    <property type="term" value="C:membrane"/>
    <property type="evidence" value="ECO:0007669"/>
    <property type="project" value="TreeGrafter"/>
</dbReference>
<feature type="domain" description="BBS7 platform" evidence="4">
    <location>
        <begin position="518"/>
        <end position="629"/>
    </location>
</feature>
<dbReference type="Pfam" id="PF23360">
    <property type="entry name" value="BBS7_GAE"/>
    <property type="match status" value="1"/>
</dbReference>
<evidence type="ECO:0000256" key="1">
    <source>
        <dbReference type="SAM" id="MobiDB-lite"/>
    </source>
</evidence>
<evidence type="ECO:0000259" key="3">
    <source>
        <dbReference type="Pfam" id="PF23360"/>
    </source>
</evidence>
<dbReference type="InterPro" id="IPR056333">
    <property type="entry name" value="BBS7_pf_dom"/>
</dbReference>
<dbReference type="GO" id="GO:0008104">
    <property type="term" value="P:intracellular protein localization"/>
    <property type="evidence" value="ECO:0007669"/>
    <property type="project" value="TreeGrafter"/>
</dbReference>
<gene>
    <name evidence="6" type="ORF">CTAYLR_006958</name>
</gene>